<dbReference type="EMBL" id="JBHEZZ010000021">
    <property type="protein sequence ID" value="MFC1405478.1"/>
    <property type="molecule type" value="Genomic_DNA"/>
</dbReference>
<reference evidence="6 7" key="1">
    <citation type="submission" date="2024-09" db="EMBL/GenBank/DDBJ databases">
        <authorList>
            <person name="Lee S.D."/>
        </authorList>
    </citation>
    <scope>NUCLEOTIDE SEQUENCE [LARGE SCALE GENOMIC DNA]</scope>
    <source>
        <strain evidence="6 7">N1-5</strain>
    </source>
</reference>
<feature type="region of interest" description="Disordered" evidence="1">
    <location>
        <begin position="383"/>
        <end position="427"/>
    </location>
</feature>
<dbReference type="NCBIfam" id="TIGR01167">
    <property type="entry name" value="LPXTG_anchor"/>
    <property type="match status" value="1"/>
</dbReference>
<comment type="caution">
    <text evidence="6">The sequence shown here is derived from an EMBL/GenBank/DDBJ whole genome shotgun (WGS) entry which is preliminary data.</text>
</comment>
<evidence type="ECO:0000313" key="7">
    <source>
        <dbReference type="Proteomes" id="UP001592528"/>
    </source>
</evidence>
<dbReference type="InterPro" id="IPR023849">
    <property type="entry name" value="TQXA_dom"/>
</dbReference>
<organism evidence="6 7">
    <name type="scientific">Streptacidiphilus cavernicola</name>
    <dbReference type="NCBI Taxonomy" id="3342716"/>
    <lineage>
        <taxon>Bacteria</taxon>
        <taxon>Bacillati</taxon>
        <taxon>Actinomycetota</taxon>
        <taxon>Actinomycetes</taxon>
        <taxon>Kitasatosporales</taxon>
        <taxon>Streptomycetaceae</taxon>
        <taxon>Streptacidiphilus</taxon>
    </lineage>
</organism>
<dbReference type="Pfam" id="PF05506">
    <property type="entry name" value="PLipase_C_C"/>
    <property type="match status" value="1"/>
</dbReference>
<keyword evidence="2" id="KW-0472">Membrane</keyword>
<feature type="transmembrane region" description="Helical" evidence="2">
    <location>
        <begin position="434"/>
        <end position="453"/>
    </location>
</feature>
<evidence type="ECO:0000259" key="5">
    <source>
        <dbReference type="Pfam" id="PF08341"/>
    </source>
</evidence>
<evidence type="ECO:0000259" key="4">
    <source>
        <dbReference type="Pfam" id="PF05506"/>
    </source>
</evidence>
<evidence type="ECO:0000256" key="3">
    <source>
        <dbReference type="SAM" id="SignalP"/>
    </source>
</evidence>
<dbReference type="RefSeq" id="WP_030261802.1">
    <property type="nucleotide sequence ID" value="NZ_JBHEZZ010000021.1"/>
</dbReference>
<keyword evidence="2" id="KW-0812">Transmembrane</keyword>
<dbReference type="Proteomes" id="UP001592528">
    <property type="component" value="Unassembled WGS sequence"/>
</dbReference>
<dbReference type="InterPro" id="IPR008475">
    <property type="entry name" value="PLipase_C_C"/>
</dbReference>
<keyword evidence="3" id="KW-0732">Signal</keyword>
<evidence type="ECO:0000313" key="6">
    <source>
        <dbReference type="EMBL" id="MFC1405478.1"/>
    </source>
</evidence>
<feature type="compositionally biased region" description="Low complexity" evidence="1">
    <location>
        <begin position="389"/>
        <end position="422"/>
    </location>
</feature>
<name>A0ABV6UVK8_9ACTN</name>
<sequence>MFGIPQRGAVRIGAALLATGAFAAGALTTATSAAADQNGSAVATLGNVLHGQSVHIPGEGQGAAGTVALTEDGQALEVYCIDLYHGTSAGVKYQETGWDQSVLSDNPDRGKIQWILQHSYPVLSASALAQEAGVGSLSQDEAAAATQIAIWHFSDKTDATSNDATTTAVAGWLEQNATDVSEPAPSLALSPASVAGKSGDKLGPITVTTNAKSVGLKLTAPSGVQLVDGNGQAVTSAGNNDKLYVKVPAGTDAGTAQLSASATTSLPVGRAFKALRGDSQTMILAGTAPVQVNASAAAQWAPQGAVPAANATEDCKQGGVDVTVTNGGDQPWTAQVNGKSVTVAAGAGQSVFVPVKEGDTYSITVTGPNGFSKTFTGALKCRPTGGGTASSSSTPSAGASASASGSTPASGAAAPSPSASGGLAETGASSSTPVIAGVGAALLVLGGGVVFFLRRQRGGAHAG</sequence>
<evidence type="ECO:0000256" key="1">
    <source>
        <dbReference type="SAM" id="MobiDB-lite"/>
    </source>
</evidence>
<dbReference type="Gene3D" id="1.10.150.480">
    <property type="match status" value="1"/>
</dbReference>
<dbReference type="NCBIfam" id="NF041528">
    <property type="entry name" value="strep_LAETG"/>
    <property type="match status" value="1"/>
</dbReference>
<feature type="domain" description="Bacterial phospholipase C C-terminal" evidence="4">
    <location>
        <begin position="308"/>
        <end position="377"/>
    </location>
</feature>
<keyword evidence="2" id="KW-1133">Transmembrane helix</keyword>
<accession>A0ABV6UVK8</accession>
<keyword evidence="7" id="KW-1185">Reference proteome</keyword>
<feature type="domain" description="Thioester" evidence="5">
    <location>
        <begin position="78"/>
        <end position="177"/>
    </location>
</feature>
<feature type="signal peptide" evidence="3">
    <location>
        <begin position="1"/>
        <end position="23"/>
    </location>
</feature>
<proteinExistence type="predicted"/>
<gene>
    <name evidence="6" type="ORF">ACEZDJ_29750</name>
</gene>
<dbReference type="Pfam" id="PF08341">
    <property type="entry name" value="TED"/>
    <property type="match status" value="1"/>
</dbReference>
<dbReference type="InterPro" id="IPR013552">
    <property type="entry name" value="Thioester_dom"/>
</dbReference>
<evidence type="ECO:0000256" key="2">
    <source>
        <dbReference type="SAM" id="Phobius"/>
    </source>
</evidence>
<protein>
    <submittedName>
        <fullName evidence="6">Cys-Gln thioester bond-forming surface protein</fullName>
    </submittedName>
</protein>
<feature type="chain" id="PRO_5046948818" evidence="3">
    <location>
        <begin position="24"/>
        <end position="463"/>
    </location>
</feature>
<dbReference type="NCBIfam" id="TIGR03934">
    <property type="entry name" value="TQXA_dom"/>
    <property type="match status" value="1"/>
</dbReference>